<keyword evidence="3" id="KW-1185">Reference proteome</keyword>
<evidence type="ECO:0000313" key="2">
    <source>
        <dbReference type="EMBL" id="RZC29379.1"/>
    </source>
</evidence>
<comment type="caution">
    <text evidence="2">The sequence shown here is derived from an EMBL/GenBank/DDBJ whole genome shotgun (WGS) entry which is preliminary data.</text>
</comment>
<dbReference type="Proteomes" id="UP000289340">
    <property type="component" value="Chromosome 1"/>
</dbReference>
<organism evidence="2 3">
    <name type="scientific">Glycine soja</name>
    <name type="common">Wild soybean</name>
    <dbReference type="NCBI Taxonomy" id="3848"/>
    <lineage>
        <taxon>Eukaryota</taxon>
        <taxon>Viridiplantae</taxon>
        <taxon>Streptophyta</taxon>
        <taxon>Embryophyta</taxon>
        <taxon>Tracheophyta</taxon>
        <taxon>Spermatophyta</taxon>
        <taxon>Magnoliopsida</taxon>
        <taxon>eudicotyledons</taxon>
        <taxon>Gunneridae</taxon>
        <taxon>Pentapetalae</taxon>
        <taxon>rosids</taxon>
        <taxon>fabids</taxon>
        <taxon>Fabales</taxon>
        <taxon>Fabaceae</taxon>
        <taxon>Papilionoideae</taxon>
        <taxon>50 kb inversion clade</taxon>
        <taxon>NPAAA clade</taxon>
        <taxon>indigoferoid/millettioid clade</taxon>
        <taxon>Phaseoleae</taxon>
        <taxon>Glycine</taxon>
        <taxon>Glycine subgen. Soja</taxon>
    </lineage>
</organism>
<evidence type="ECO:0000313" key="3">
    <source>
        <dbReference type="Proteomes" id="UP000289340"/>
    </source>
</evidence>
<sequence>MRASPGAAVKLCLGDLLVMGSNPETASLHMQGIRPGEFELDQLAQASQILLGQVLQATNMSSSIKQPFSPSSLPLNPPPTSPTSSSTTDDRHEKPLLVVGPPHEEEQFNQCEIFRTQLKDLVDNKASNPSFVVSSRIFLKNESRDIMDCCSMRSMLPEDPGNVNPGHEFICMYVECDFFDVDDDVDVDNNTEMRWC</sequence>
<name>A0A445M1J6_GLYSO</name>
<accession>A0A445M1J6</accession>
<feature type="region of interest" description="Disordered" evidence="1">
    <location>
        <begin position="62"/>
        <end position="94"/>
    </location>
</feature>
<dbReference type="AlphaFoldDB" id="A0A445M1J6"/>
<protein>
    <submittedName>
        <fullName evidence="2">Uncharacterized protein</fullName>
    </submittedName>
</protein>
<proteinExistence type="predicted"/>
<evidence type="ECO:0000256" key="1">
    <source>
        <dbReference type="SAM" id="MobiDB-lite"/>
    </source>
</evidence>
<feature type="compositionally biased region" description="Low complexity" evidence="1">
    <location>
        <begin position="62"/>
        <end position="74"/>
    </location>
</feature>
<dbReference type="EMBL" id="QZWG01000001">
    <property type="protein sequence ID" value="RZC29379.1"/>
    <property type="molecule type" value="Genomic_DNA"/>
</dbReference>
<gene>
    <name evidence="2" type="ORF">D0Y65_001094</name>
</gene>
<reference evidence="2 3" key="1">
    <citation type="submission" date="2018-09" db="EMBL/GenBank/DDBJ databases">
        <title>A high-quality reference genome of wild soybean provides a powerful tool to mine soybean genomes.</title>
        <authorList>
            <person name="Xie M."/>
            <person name="Chung C.Y.L."/>
            <person name="Li M.-W."/>
            <person name="Wong F.-L."/>
            <person name="Chan T.-F."/>
            <person name="Lam H.-M."/>
        </authorList>
    </citation>
    <scope>NUCLEOTIDE SEQUENCE [LARGE SCALE GENOMIC DNA]</scope>
    <source>
        <strain evidence="3">cv. W05</strain>
        <tissue evidence="2">Hypocotyl of etiolated seedlings</tissue>
    </source>
</reference>